<evidence type="ECO:0000313" key="2">
    <source>
        <dbReference type="Proteomes" id="UP001330812"/>
    </source>
</evidence>
<dbReference type="SUPFAM" id="SSF53213">
    <property type="entry name" value="LigB-like"/>
    <property type="match status" value="1"/>
</dbReference>
<protein>
    <submittedName>
        <fullName evidence="1">Uncharacterized protein</fullName>
    </submittedName>
</protein>
<keyword evidence="2" id="KW-1185">Reference proteome</keyword>
<dbReference type="Gene3D" id="3.40.830.10">
    <property type="entry name" value="LigB-like"/>
    <property type="match status" value="1"/>
</dbReference>
<sequence length="224" mass="23525">MTRTLVSAAVCPHPPLLLRELGGGHDSVPALRTACGAALDRLLRDSPDTVVVVGRAVGTWSAGELPDGAEDAPGSLSVARRLLSEAGWTGRIEWQAIAADADAASCDLVGAEVARGDDRVALLVMADGSASRTPKAPGYFDERAEAFDASVVKALQRGEPEALRHLDSAMAEELLMQGRPALHVLGAAVHHAGRSVAGTEVHYLDDPFGVLYYVVTWTLRRGSA</sequence>
<dbReference type="Proteomes" id="UP001330812">
    <property type="component" value="Chromosome"/>
</dbReference>
<dbReference type="RefSeq" id="WP_326835048.1">
    <property type="nucleotide sequence ID" value="NZ_CP142149.1"/>
</dbReference>
<reference evidence="1 2" key="1">
    <citation type="journal article" date="2015" name="Int. J. Syst. Evol. Microbiol.">
        <title>Amycolatopsis rhabdoformis sp. nov., an actinomycete isolated from a tropical forest soil.</title>
        <authorList>
            <person name="Souza W.R."/>
            <person name="Silva R.E."/>
            <person name="Goodfellow M."/>
            <person name="Busarakam K."/>
            <person name="Figueiro F.S."/>
            <person name="Ferreira D."/>
            <person name="Rodrigues-Filho E."/>
            <person name="Moraes L.A.B."/>
            <person name="Zucchi T.D."/>
        </authorList>
    </citation>
    <scope>NUCLEOTIDE SEQUENCE [LARGE SCALE GENOMIC DNA]</scope>
    <source>
        <strain evidence="1 2">NCIMB 14900</strain>
    </source>
</reference>
<proteinExistence type="predicted"/>
<dbReference type="EMBL" id="CP142149">
    <property type="protein sequence ID" value="WSE32240.1"/>
    <property type="molecule type" value="Genomic_DNA"/>
</dbReference>
<gene>
    <name evidence="1" type="ORF">VSH64_08975</name>
</gene>
<evidence type="ECO:0000313" key="1">
    <source>
        <dbReference type="EMBL" id="WSE32240.1"/>
    </source>
</evidence>
<organism evidence="1 2">
    <name type="scientific">Amycolatopsis rhabdoformis</name>
    <dbReference type="NCBI Taxonomy" id="1448059"/>
    <lineage>
        <taxon>Bacteria</taxon>
        <taxon>Bacillati</taxon>
        <taxon>Actinomycetota</taxon>
        <taxon>Actinomycetes</taxon>
        <taxon>Pseudonocardiales</taxon>
        <taxon>Pseudonocardiaceae</taxon>
        <taxon>Amycolatopsis</taxon>
    </lineage>
</organism>
<name>A0ABZ1ICU0_9PSEU</name>
<accession>A0ABZ1ICU0</accession>